<proteinExistence type="predicted"/>
<dbReference type="GO" id="GO:0006355">
    <property type="term" value="P:regulation of DNA-templated transcription"/>
    <property type="evidence" value="ECO:0007669"/>
    <property type="project" value="InterPro"/>
</dbReference>
<name>A0A8J6GJ96_MICOH</name>
<dbReference type="PANTHER" id="PTHR10880:SF29">
    <property type="entry name" value="MORTALITY FACTOR 4-LIKE PROTEIN 1"/>
    <property type="match status" value="1"/>
</dbReference>
<evidence type="ECO:0000256" key="3">
    <source>
        <dbReference type="ARBA" id="ARBA00023015"/>
    </source>
</evidence>
<protein>
    <submittedName>
        <fullName evidence="7">Mortality factor 4-like protein 2</fullName>
    </submittedName>
</protein>
<evidence type="ECO:0000256" key="5">
    <source>
        <dbReference type="ARBA" id="ARBA00023242"/>
    </source>
</evidence>
<evidence type="ECO:0000259" key="6">
    <source>
        <dbReference type="Pfam" id="PF05712"/>
    </source>
</evidence>
<dbReference type="PANTHER" id="PTHR10880">
    <property type="entry name" value="MORTALITY FACTOR 4-LIKE PROTEIN"/>
    <property type="match status" value="1"/>
</dbReference>
<dbReference type="InterPro" id="IPR026541">
    <property type="entry name" value="MRG_dom"/>
</dbReference>
<comment type="caution">
    <text evidence="7">The sequence shown here is derived from an EMBL/GenBank/DDBJ whole genome shotgun (WGS) entry which is preliminary data.</text>
</comment>
<keyword evidence="4" id="KW-0804">Transcription</keyword>
<dbReference type="GO" id="GO:0035267">
    <property type="term" value="C:NuA4 histone acetyltransferase complex"/>
    <property type="evidence" value="ECO:0007669"/>
    <property type="project" value="TreeGrafter"/>
</dbReference>
<dbReference type="Proteomes" id="UP000710432">
    <property type="component" value="Unassembled WGS sequence"/>
</dbReference>
<accession>A0A8J6GJ96</accession>
<dbReference type="GO" id="GO:0005634">
    <property type="term" value="C:nucleus"/>
    <property type="evidence" value="ECO:0007669"/>
    <property type="project" value="UniProtKB-SubCell"/>
</dbReference>
<keyword evidence="5" id="KW-0539">Nucleus</keyword>
<comment type="subcellular location">
    <subcellularLocation>
        <location evidence="1">Nucleus</location>
    </subcellularLocation>
</comment>
<evidence type="ECO:0000313" key="7">
    <source>
        <dbReference type="EMBL" id="KAH0511876.1"/>
    </source>
</evidence>
<keyword evidence="3" id="KW-0805">Transcription regulation</keyword>
<organism evidence="7 8">
    <name type="scientific">Microtus ochrogaster</name>
    <name type="common">Prairie vole</name>
    <dbReference type="NCBI Taxonomy" id="79684"/>
    <lineage>
        <taxon>Eukaryota</taxon>
        <taxon>Metazoa</taxon>
        <taxon>Chordata</taxon>
        <taxon>Craniata</taxon>
        <taxon>Vertebrata</taxon>
        <taxon>Euteleostomi</taxon>
        <taxon>Mammalia</taxon>
        <taxon>Eutheria</taxon>
        <taxon>Euarchontoglires</taxon>
        <taxon>Glires</taxon>
        <taxon>Rodentia</taxon>
        <taxon>Myomorpha</taxon>
        <taxon>Muroidea</taxon>
        <taxon>Cricetidae</taxon>
        <taxon>Arvicolinae</taxon>
        <taxon>Microtus</taxon>
    </lineage>
</organism>
<dbReference type="Gene3D" id="1.10.274.30">
    <property type="entry name" value="MRG domain"/>
    <property type="match status" value="1"/>
</dbReference>
<gene>
    <name evidence="7" type="ORF">LTLLF_149675</name>
</gene>
<sequence>MQVRKMRLIFELKLPQDLKSCLVEDWELINKHKQLFQLPAEKNVDTILEEYVTFVKSQGKADNSEYSVDELVYGIREYFNKMLGTQLLYQFEKPQSAEIHLLILILQCLRFMGLHTSYDYLFKLGEYCPVSSVGTVLC</sequence>
<evidence type="ECO:0000256" key="4">
    <source>
        <dbReference type="ARBA" id="ARBA00023163"/>
    </source>
</evidence>
<dbReference type="EMBL" id="JAATJU010022141">
    <property type="protein sequence ID" value="KAH0511876.1"/>
    <property type="molecule type" value="Genomic_DNA"/>
</dbReference>
<feature type="domain" description="MRG" evidence="6">
    <location>
        <begin position="10"/>
        <end position="100"/>
    </location>
</feature>
<dbReference type="Pfam" id="PF05712">
    <property type="entry name" value="MRG"/>
    <property type="match status" value="1"/>
</dbReference>
<dbReference type="AlphaFoldDB" id="A0A8J6GJ96"/>
<keyword evidence="2" id="KW-0156">Chromatin regulator</keyword>
<dbReference type="InterPro" id="IPR038217">
    <property type="entry name" value="MRG_C_sf"/>
</dbReference>
<evidence type="ECO:0000256" key="2">
    <source>
        <dbReference type="ARBA" id="ARBA00022853"/>
    </source>
</evidence>
<evidence type="ECO:0000313" key="8">
    <source>
        <dbReference type="Proteomes" id="UP000710432"/>
    </source>
</evidence>
<dbReference type="PROSITE" id="PS51640">
    <property type="entry name" value="MRG"/>
    <property type="match status" value="1"/>
</dbReference>
<evidence type="ECO:0000256" key="1">
    <source>
        <dbReference type="ARBA" id="ARBA00004123"/>
    </source>
</evidence>
<dbReference type="InterPro" id="IPR008676">
    <property type="entry name" value="MRG"/>
</dbReference>
<dbReference type="GO" id="GO:0006325">
    <property type="term" value="P:chromatin organization"/>
    <property type="evidence" value="ECO:0007669"/>
    <property type="project" value="UniProtKB-KW"/>
</dbReference>
<reference evidence="7" key="1">
    <citation type="submission" date="2020-03" db="EMBL/GenBank/DDBJ databases">
        <title>Studies in the Genomics of Life Span.</title>
        <authorList>
            <person name="Glass D."/>
        </authorList>
    </citation>
    <scope>NUCLEOTIDE SEQUENCE</scope>
    <source>
        <strain evidence="7">LTLLF</strain>
        <tissue evidence="7">Muscle</tissue>
    </source>
</reference>